<evidence type="ECO:0000313" key="2">
    <source>
        <dbReference type="EMBL" id="JAD69116.1"/>
    </source>
</evidence>
<feature type="region of interest" description="Disordered" evidence="1">
    <location>
        <begin position="1"/>
        <end position="25"/>
    </location>
</feature>
<feature type="compositionally biased region" description="Polar residues" evidence="1">
    <location>
        <begin position="1"/>
        <end position="12"/>
    </location>
</feature>
<organism evidence="2">
    <name type="scientific">Arundo donax</name>
    <name type="common">Giant reed</name>
    <name type="synonym">Donax arundinaceus</name>
    <dbReference type="NCBI Taxonomy" id="35708"/>
    <lineage>
        <taxon>Eukaryota</taxon>
        <taxon>Viridiplantae</taxon>
        <taxon>Streptophyta</taxon>
        <taxon>Embryophyta</taxon>
        <taxon>Tracheophyta</taxon>
        <taxon>Spermatophyta</taxon>
        <taxon>Magnoliopsida</taxon>
        <taxon>Liliopsida</taxon>
        <taxon>Poales</taxon>
        <taxon>Poaceae</taxon>
        <taxon>PACMAD clade</taxon>
        <taxon>Arundinoideae</taxon>
        <taxon>Arundineae</taxon>
        <taxon>Arundo</taxon>
    </lineage>
</organism>
<protein>
    <submittedName>
        <fullName evidence="2">Uncharacterized protein</fullName>
    </submittedName>
</protein>
<reference evidence="2" key="1">
    <citation type="submission" date="2014-09" db="EMBL/GenBank/DDBJ databases">
        <authorList>
            <person name="Magalhaes I.L.F."/>
            <person name="Oliveira U."/>
            <person name="Santos F.R."/>
            <person name="Vidigal T.H.D.A."/>
            <person name="Brescovit A.D."/>
            <person name="Santos A.J."/>
        </authorList>
    </citation>
    <scope>NUCLEOTIDE SEQUENCE</scope>
    <source>
        <tissue evidence="2">Shoot tissue taken approximately 20 cm above the soil surface</tissue>
    </source>
</reference>
<name>A0A0A9C0Q8_ARUDO</name>
<evidence type="ECO:0000256" key="1">
    <source>
        <dbReference type="SAM" id="MobiDB-lite"/>
    </source>
</evidence>
<reference evidence="2" key="2">
    <citation type="journal article" date="2015" name="Data Brief">
        <title>Shoot transcriptome of the giant reed, Arundo donax.</title>
        <authorList>
            <person name="Barrero R.A."/>
            <person name="Guerrero F.D."/>
            <person name="Moolhuijzen P."/>
            <person name="Goolsby J.A."/>
            <person name="Tidwell J."/>
            <person name="Bellgard S.E."/>
            <person name="Bellgard M.I."/>
        </authorList>
    </citation>
    <scope>NUCLEOTIDE SEQUENCE</scope>
    <source>
        <tissue evidence="2">Shoot tissue taken approximately 20 cm above the soil surface</tissue>
    </source>
</reference>
<sequence length="25" mass="2791">MKNCSQRFSQGRGSLPSYVGSDSLW</sequence>
<proteinExistence type="predicted"/>
<accession>A0A0A9C0Q8</accession>
<dbReference type="AlphaFoldDB" id="A0A0A9C0Q8"/>
<dbReference type="EMBL" id="GBRH01228779">
    <property type="protein sequence ID" value="JAD69116.1"/>
    <property type="molecule type" value="Transcribed_RNA"/>
</dbReference>